<protein>
    <submittedName>
        <fullName evidence="1">Uncharacterized protein</fullName>
    </submittedName>
</protein>
<organism evidence="1">
    <name type="scientific">termite gut metagenome</name>
    <dbReference type="NCBI Taxonomy" id="433724"/>
    <lineage>
        <taxon>unclassified sequences</taxon>
        <taxon>metagenomes</taxon>
        <taxon>organismal metagenomes</taxon>
    </lineage>
</organism>
<comment type="caution">
    <text evidence="1">The sequence shown here is derived from an EMBL/GenBank/DDBJ whole genome shotgun (WGS) entry which is preliminary data.</text>
</comment>
<gene>
    <name evidence="1" type="ORF">EZS27_020643</name>
</gene>
<feature type="non-terminal residue" evidence="1">
    <location>
        <position position="71"/>
    </location>
</feature>
<dbReference type="EMBL" id="SNRY01001472">
    <property type="protein sequence ID" value="KAA6330670.1"/>
    <property type="molecule type" value="Genomic_DNA"/>
</dbReference>
<accession>A0A5J4RC49</accession>
<sequence length="71" mass="7928">MYLCALMGRVNTPQLTPEQRQTLDSGFKTGSSHCFRMRCHTILLKSEGRHSKEAGSITGMSQVSVNSWLAR</sequence>
<reference evidence="1" key="1">
    <citation type="submission" date="2019-03" db="EMBL/GenBank/DDBJ databases">
        <title>Single cell metagenomics reveals metabolic interactions within the superorganism composed of flagellate Streblomastix strix and complex community of Bacteroidetes bacteria on its surface.</title>
        <authorList>
            <person name="Treitli S.C."/>
            <person name="Kolisko M."/>
            <person name="Husnik F."/>
            <person name="Keeling P."/>
            <person name="Hampl V."/>
        </authorList>
    </citation>
    <scope>NUCLEOTIDE SEQUENCE</scope>
    <source>
        <strain evidence="1">STM</strain>
    </source>
</reference>
<evidence type="ECO:0000313" key="1">
    <source>
        <dbReference type="EMBL" id="KAA6330670.1"/>
    </source>
</evidence>
<name>A0A5J4RC49_9ZZZZ</name>
<proteinExistence type="predicted"/>
<dbReference type="AlphaFoldDB" id="A0A5J4RC49"/>